<feature type="transmembrane region" description="Helical" evidence="4">
    <location>
        <begin position="62"/>
        <end position="81"/>
    </location>
</feature>
<evidence type="ECO:0000259" key="5">
    <source>
        <dbReference type="PROSITE" id="PS50043"/>
    </source>
</evidence>
<dbReference type="PANTHER" id="PTHR44688">
    <property type="entry name" value="DNA-BINDING TRANSCRIPTIONAL ACTIVATOR DEVR_DOSR"/>
    <property type="match status" value="1"/>
</dbReference>
<dbReference type="Pfam" id="PF00196">
    <property type="entry name" value="GerE"/>
    <property type="match status" value="1"/>
</dbReference>
<dbReference type="EMBL" id="VTPY01000001">
    <property type="protein sequence ID" value="KAA0014404.1"/>
    <property type="molecule type" value="Genomic_DNA"/>
</dbReference>
<dbReference type="GO" id="GO:0003677">
    <property type="term" value="F:DNA binding"/>
    <property type="evidence" value="ECO:0007669"/>
    <property type="project" value="UniProtKB-KW"/>
</dbReference>
<proteinExistence type="predicted"/>
<dbReference type="InterPro" id="IPR036388">
    <property type="entry name" value="WH-like_DNA-bd_sf"/>
</dbReference>
<keyword evidence="3" id="KW-0804">Transcription</keyword>
<gene>
    <name evidence="6" type="ORF">F0A17_01780</name>
</gene>
<dbReference type="InterPro" id="IPR000792">
    <property type="entry name" value="Tscrpt_reg_LuxR_C"/>
</dbReference>
<keyword evidence="4" id="KW-0472">Membrane</keyword>
<keyword evidence="7" id="KW-1185">Reference proteome</keyword>
<evidence type="ECO:0000256" key="3">
    <source>
        <dbReference type="ARBA" id="ARBA00023163"/>
    </source>
</evidence>
<name>A0A7V7KJ30_9GAMM</name>
<evidence type="ECO:0000256" key="4">
    <source>
        <dbReference type="SAM" id="Phobius"/>
    </source>
</evidence>
<dbReference type="AlphaFoldDB" id="A0A7V7KJ30"/>
<dbReference type="PROSITE" id="PS50043">
    <property type="entry name" value="HTH_LUXR_2"/>
    <property type="match status" value="1"/>
</dbReference>
<dbReference type="GO" id="GO:0006355">
    <property type="term" value="P:regulation of DNA-templated transcription"/>
    <property type="evidence" value="ECO:0007669"/>
    <property type="project" value="InterPro"/>
</dbReference>
<dbReference type="Gene3D" id="1.10.10.10">
    <property type="entry name" value="Winged helix-like DNA-binding domain superfamily/Winged helix DNA-binding domain"/>
    <property type="match status" value="1"/>
</dbReference>
<evidence type="ECO:0000313" key="7">
    <source>
        <dbReference type="Proteomes" id="UP000486760"/>
    </source>
</evidence>
<dbReference type="SMART" id="SM00421">
    <property type="entry name" value="HTH_LUXR"/>
    <property type="match status" value="1"/>
</dbReference>
<dbReference type="Proteomes" id="UP000486760">
    <property type="component" value="Unassembled WGS sequence"/>
</dbReference>
<accession>A0A7V7KJ30</accession>
<evidence type="ECO:0000313" key="6">
    <source>
        <dbReference type="EMBL" id="KAA0014404.1"/>
    </source>
</evidence>
<dbReference type="PANTHER" id="PTHR44688:SF16">
    <property type="entry name" value="DNA-BINDING TRANSCRIPTIONAL ACTIVATOR DEVR_DOSR"/>
    <property type="match status" value="1"/>
</dbReference>
<dbReference type="SUPFAM" id="SSF46894">
    <property type="entry name" value="C-terminal effector domain of the bipartite response regulators"/>
    <property type="match status" value="1"/>
</dbReference>
<protein>
    <submittedName>
        <fullName evidence="6">Helix-turn-helix transcriptional regulator</fullName>
    </submittedName>
</protein>
<sequence length="105" mass="11382">MSLTKRQQQVVALLAQGNTAEQCANAMHRSVGTVKRHVALACERVDARNVAHLVAKSLSNGWIPPLPVLVAGLVLALAAGGGDEQLRNTARIRIQRNTQQLRREV</sequence>
<evidence type="ECO:0000256" key="2">
    <source>
        <dbReference type="ARBA" id="ARBA00023125"/>
    </source>
</evidence>
<dbReference type="RefSeq" id="WP_149326614.1">
    <property type="nucleotide sequence ID" value="NZ_VTPY01000001.1"/>
</dbReference>
<feature type="domain" description="HTH luxR-type" evidence="5">
    <location>
        <begin position="1"/>
        <end position="61"/>
    </location>
</feature>
<reference evidence="6 7" key="1">
    <citation type="submission" date="2019-08" db="EMBL/GenBank/DDBJ databases">
        <title>Bioinformatics analysis of the strain L3 and L5.</title>
        <authorList>
            <person name="Li X."/>
        </authorList>
    </citation>
    <scope>NUCLEOTIDE SEQUENCE [LARGE SCALE GENOMIC DNA]</scope>
    <source>
        <strain evidence="6 7">L5</strain>
    </source>
</reference>
<dbReference type="PRINTS" id="PR00038">
    <property type="entry name" value="HTHLUXR"/>
</dbReference>
<evidence type="ECO:0000256" key="1">
    <source>
        <dbReference type="ARBA" id="ARBA00023015"/>
    </source>
</evidence>
<dbReference type="InterPro" id="IPR016032">
    <property type="entry name" value="Sig_transdc_resp-reg_C-effctor"/>
</dbReference>
<keyword evidence="1" id="KW-0805">Transcription regulation</keyword>
<organism evidence="6 7">
    <name type="scientific">Billgrantia pellis</name>
    <dbReference type="NCBI Taxonomy" id="2606936"/>
    <lineage>
        <taxon>Bacteria</taxon>
        <taxon>Pseudomonadati</taxon>
        <taxon>Pseudomonadota</taxon>
        <taxon>Gammaproteobacteria</taxon>
        <taxon>Oceanospirillales</taxon>
        <taxon>Halomonadaceae</taxon>
        <taxon>Billgrantia</taxon>
    </lineage>
</organism>
<keyword evidence="4" id="KW-0812">Transmembrane</keyword>
<comment type="caution">
    <text evidence="6">The sequence shown here is derived from an EMBL/GenBank/DDBJ whole genome shotgun (WGS) entry which is preliminary data.</text>
</comment>
<keyword evidence="2" id="KW-0238">DNA-binding</keyword>
<keyword evidence="4" id="KW-1133">Transmembrane helix</keyword>